<evidence type="ECO:0000313" key="2">
    <source>
        <dbReference type="EMBL" id="EPN33738.1"/>
    </source>
</evidence>
<dbReference type="EMBL" id="AOKG01002479">
    <property type="protein sequence ID" value="EPN33738.1"/>
    <property type="molecule type" value="Genomic_DNA"/>
</dbReference>
<feature type="non-terminal residue" evidence="2">
    <location>
        <position position="58"/>
    </location>
</feature>
<evidence type="ECO:0000313" key="3">
    <source>
        <dbReference type="Proteomes" id="UP000015729"/>
    </source>
</evidence>
<gene>
    <name evidence="2" type="ORF">A244_36073</name>
</gene>
<evidence type="ECO:0000256" key="1">
    <source>
        <dbReference type="SAM" id="MobiDB-lite"/>
    </source>
</evidence>
<reference evidence="2 3" key="1">
    <citation type="journal article" date="2013" name="PLoS Pathog.">
        <title>Genomic analysis of the Kiwifruit pathogen Pseudomonas syringae pv. actinidiae provides insight into the origins of an emergent plant disease.</title>
        <authorList>
            <person name="McCann H.C."/>
            <person name="Rikkerink E.H."/>
            <person name="Bertels F."/>
            <person name="Fiers M."/>
            <person name="Lu A."/>
            <person name="Rees-George J."/>
            <person name="Andersen M.T."/>
            <person name="Gleave A.P."/>
            <person name="Haubold B."/>
            <person name="Wohlers M.W."/>
            <person name="Guttman D.S."/>
            <person name="Wang P.W."/>
            <person name="Straub C."/>
            <person name="Vanneste J.L."/>
            <person name="Rainey P.B."/>
            <person name="Templeton M.D."/>
        </authorList>
    </citation>
    <scope>NUCLEOTIDE SEQUENCE [LARGE SCALE GENOMIC DNA]</scope>
    <source>
        <strain evidence="2 3">ICMP 18807</strain>
    </source>
</reference>
<dbReference type="PATRIC" id="fig|1194404.4.peg.7411"/>
<accession>S6U5U3</accession>
<dbReference type="Proteomes" id="UP000015729">
    <property type="component" value="Unassembled WGS sequence"/>
</dbReference>
<feature type="region of interest" description="Disordered" evidence="1">
    <location>
        <begin position="1"/>
        <end position="58"/>
    </location>
</feature>
<comment type="caution">
    <text evidence="2">The sequence shown here is derived from an EMBL/GenBank/DDBJ whole genome shotgun (WGS) entry which is preliminary data.</text>
</comment>
<proteinExistence type="predicted"/>
<sequence length="58" mass="5983">MTAPIKTPAKAPPAPQRSAPVERPATTLSEKPFGEKRPAFGGLGRGDIQASRSAPSKA</sequence>
<name>S6U5U3_PSESF</name>
<dbReference type="AlphaFoldDB" id="S6U5U3"/>
<organism evidence="2 3">
    <name type="scientific">Pseudomonas syringae pv. actinidiae ICMP 18807</name>
    <dbReference type="NCBI Taxonomy" id="1194404"/>
    <lineage>
        <taxon>Bacteria</taxon>
        <taxon>Pseudomonadati</taxon>
        <taxon>Pseudomonadota</taxon>
        <taxon>Gammaproteobacteria</taxon>
        <taxon>Pseudomonadales</taxon>
        <taxon>Pseudomonadaceae</taxon>
        <taxon>Pseudomonas</taxon>
        <taxon>Pseudomonas syringae</taxon>
    </lineage>
</organism>
<protein>
    <submittedName>
        <fullName evidence="2">Type III secretion protein HrpP</fullName>
    </submittedName>
</protein>